<evidence type="ECO:0000313" key="2">
    <source>
        <dbReference type="EMBL" id="KAF0689504.1"/>
    </source>
</evidence>
<accession>A0A485LCH8</accession>
<evidence type="ECO:0000313" key="3">
    <source>
        <dbReference type="EMBL" id="VFT95786.1"/>
    </source>
</evidence>
<reference evidence="3 4" key="1">
    <citation type="submission" date="2019-03" db="EMBL/GenBank/DDBJ databases">
        <authorList>
            <person name="Gaulin E."/>
            <person name="Dumas B."/>
        </authorList>
    </citation>
    <scope>NUCLEOTIDE SEQUENCE [LARGE SCALE GENOMIC DNA]</scope>
    <source>
        <strain evidence="3">CBS 568.67</strain>
    </source>
</reference>
<feature type="region of interest" description="Disordered" evidence="1">
    <location>
        <begin position="112"/>
        <end position="173"/>
    </location>
</feature>
<feature type="compositionally biased region" description="Polar residues" evidence="1">
    <location>
        <begin position="130"/>
        <end position="139"/>
    </location>
</feature>
<proteinExistence type="predicted"/>
<dbReference type="OrthoDB" id="158492at2759"/>
<dbReference type="AlphaFoldDB" id="A0A485LCH8"/>
<feature type="compositionally biased region" description="Basic and acidic residues" evidence="1">
    <location>
        <begin position="120"/>
        <end position="129"/>
    </location>
</feature>
<organism evidence="3 4">
    <name type="scientific">Aphanomyces stellatus</name>
    <dbReference type="NCBI Taxonomy" id="120398"/>
    <lineage>
        <taxon>Eukaryota</taxon>
        <taxon>Sar</taxon>
        <taxon>Stramenopiles</taxon>
        <taxon>Oomycota</taxon>
        <taxon>Saprolegniomycetes</taxon>
        <taxon>Saprolegniales</taxon>
        <taxon>Verrucalvaceae</taxon>
        <taxon>Aphanomyces</taxon>
    </lineage>
</organism>
<gene>
    <name evidence="3" type="primary">Aste57867_19061</name>
    <name evidence="2" type="ORF">As57867_018997</name>
    <name evidence="3" type="ORF">ASTE57867_19061</name>
</gene>
<evidence type="ECO:0000313" key="4">
    <source>
        <dbReference type="Proteomes" id="UP000332933"/>
    </source>
</evidence>
<dbReference type="EMBL" id="CAADRA010006461">
    <property type="protein sequence ID" value="VFT95786.1"/>
    <property type="molecule type" value="Genomic_DNA"/>
</dbReference>
<dbReference type="Proteomes" id="UP000332933">
    <property type="component" value="Unassembled WGS sequence"/>
</dbReference>
<name>A0A485LCH8_9STRA</name>
<keyword evidence="4" id="KW-1185">Reference proteome</keyword>
<reference evidence="2" key="2">
    <citation type="submission" date="2019-06" db="EMBL/GenBank/DDBJ databases">
        <title>Genomics analysis of Aphanomyces spp. identifies a new class of oomycete effector associated with host adaptation.</title>
        <authorList>
            <person name="Gaulin E."/>
        </authorList>
    </citation>
    <scope>NUCLEOTIDE SEQUENCE</scope>
    <source>
        <strain evidence="2">CBS 578.67</strain>
    </source>
</reference>
<protein>
    <submittedName>
        <fullName evidence="3">Aste57867_19061 protein</fullName>
    </submittedName>
</protein>
<evidence type="ECO:0000256" key="1">
    <source>
        <dbReference type="SAM" id="MobiDB-lite"/>
    </source>
</evidence>
<dbReference type="EMBL" id="VJMH01006440">
    <property type="protein sequence ID" value="KAF0689504.1"/>
    <property type="molecule type" value="Genomic_DNA"/>
</dbReference>
<feature type="region of interest" description="Disordered" evidence="1">
    <location>
        <begin position="1"/>
        <end position="21"/>
    </location>
</feature>
<sequence length="173" mass="19629">MPSNRHKQPPSHILTSEDDSIPRVRWNDSDHRFHYTVPTGQQPGKKGFVILEEVIPTEKTYDLKDSSALMSSRGVLLSPRDKTRLEEMNTANELIHDLEVAKRYADTIKSLEHKRSRQKSGKESYEQREISQGATSPTHKPQRDGKFSAKQLKGHIAPAASTRHALKQPQNAK</sequence>